<dbReference type="InterPro" id="IPR040764">
    <property type="entry name" value="CvfB_WH"/>
</dbReference>
<reference evidence="3" key="1">
    <citation type="submission" date="2017-08" db="EMBL/GenBank/DDBJ databases">
        <title>A dynamic microbial community with high functional redundancy inhabits the cold, oxic subseafloor aquifer.</title>
        <authorList>
            <person name="Tully B.J."/>
            <person name="Wheat C.G."/>
            <person name="Glazer B.T."/>
            <person name="Huber J.A."/>
        </authorList>
    </citation>
    <scope>NUCLEOTIDE SEQUENCE [LARGE SCALE GENOMIC DNA]</scope>
</reference>
<proteinExistence type="predicted"/>
<evidence type="ECO:0000259" key="1">
    <source>
        <dbReference type="Pfam" id="PF17783"/>
    </source>
</evidence>
<dbReference type="Gene3D" id="2.40.50.140">
    <property type="entry name" value="Nucleic acid-binding proteins"/>
    <property type="match status" value="1"/>
</dbReference>
<dbReference type="AlphaFoldDB" id="A0A2A5CE80"/>
<dbReference type="InterPro" id="IPR012340">
    <property type="entry name" value="NA-bd_OB-fold"/>
</dbReference>
<dbReference type="InterPro" id="IPR036388">
    <property type="entry name" value="WH-like_DNA-bd_sf"/>
</dbReference>
<dbReference type="Proteomes" id="UP000228987">
    <property type="component" value="Unassembled WGS sequence"/>
</dbReference>
<dbReference type="Gene3D" id="1.10.10.10">
    <property type="entry name" value="Winged helix-like DNA-binding domain superfamily/Winged helix DNA-binding domain"/>
    <property type="match status" value="1"/>
</dbReference>
<dbReference type="EMBL" id="NVWI01000003">
    <property type="protein sequence ID" value="PCJ42043.1"/>
    <property type="molecule type" value="Genomic_DNA"/>
</dbReference>
<dbReference type="InterPro" id="IPR014464">
    <property type="entry name" value="CvfB_fam"/>
</dbReference>
<dbReference type="PANTHER" id="PTHR37296">
    <property type="entry name" value="CONSERVED VIRULENCE FACTOR B"/>
    <property type="match status" value="1"/>
</dbReference>
<gene>
    <name evidence="2" type="ORF">COA71_05475</name>
</gene>
<evidence type="ECO:0000313" key="2">
    <source>
        <dbReference type="EMBL" id="PCJ42043.1"/>
    </source>
</evidence>
<feature type="domain" description="Conserved virulence factor B-like winged helix" evidence="1">
    <location>
        <begin position="93"/>
        <end position="149"/>
    </location>
</feature>
<dbReference type="Pfam" id="PF17783">
    <property type="entry name" value="WHD_CvfB"/>
    <property type="match status" value="1"/>
</dbReference>
<organism evidence="2 3">
    <name type="scientific">SAR86 cluster bacterium</name>
    <dbReference type="NCBI Taxonomy" id="2030880"/>
    <lineage>
        <taxon>Bacteria</taxon>
        <taxon>Pseudomonadati</taxon>
        <taxon>Pseudomonadota</taxon>
        <taxon>Gammaproteobacteria</taxon>
        <taxon>SAR86 cluster</taxon>
    </lineage>
</organism>
<protein>
    <submittedName>
        <fullName evidence="2">Type I-B CRISPR-associated protein Cas8b1/Cst1</fullName>
    </submittedName>
</protein>
<evidence type="ECO:0000313" key="3">
    <source>
        <dbReference type="Proteomes" id="UP000228987"/>
    </source>
</evidence>
<accession>A0A2A5CE80</accession>
<name>A0A2A5CE80_9GAMM</name>
<dbReference type="PANTHER" id="PTHR37296:SF1">
    <property type="entry name" value="CONSERVED VIRULENCE FACTOR B"/>
    <property type="match status" value="1"/>
</dbReference>
<sequence length="151" mass="17274">MRDDYKFLKETVEPGVFVEWQEVDVEIYTFTELGMKVVINDEYIGLVYGNQVYDDYQKGQELKAYIQFVREDGKIDVSLQPKKGRHVLSTTGKIIEHLKAAGGKSGFNDKSSPEDIEDAFQVSKKVFKQAIGSLYKQRKIKISDKGIELVK</sequence>
<comment type="caution">
    <text evidence="2">The sequence shown here is derived from an EMBL/GenBank/DDBJ whole genome shotgun (WGS) entry which is preliminary data.</text>
</comment>